<dbReference type="STRING" id="1391654.AKJ09_04357"/>
<dbReference type="EMBL" id="CP012333">
    <property type="protein sequence ID" value="AKU97693.1"/>
    <property type="molecule type" value="Genomic_DNA"/>
</dbReference>
<feature type="compositionally biased region" description="Low complexity" evidence="1">
    <location>
        <begin position="26"/>
        <end position="48"/>
    </location>
</feature>
<accession>A0A0K1PVZ2</accession>
<sequence>MAAVTCAVACASIAGIQDPPETKADPSNVSPNPTSTTPETSPVPEASTQDANSPGVQDASADGEARDATPDSAPPVCTKKAKGELCASGSECCDGKCNEGHACTNDCDNGGDLCNPLDTTSCCVGFYCKITCAPCIASGQTPDGAYGERSCCSRHIVDGKCQ</sequence>
<name>A0A0K1PVZ2_9BACT</name>
<dbReference type="AlphaFoldDB" id="A0A0K1PVZ2"/>
<evidence type="ECO:0000313" key="2">
    <source>
        <dbReference type="EMBL" id="AKU97693.1"/>
    </source>
</evidence>
<dbReference type="KEGG" id="llu:AKJ09_04357"/>
<protein>
    <submittedName>
        <fullName evidence="2">Uncharacterized protein</fullName>
    </submittedName>
</protein>
<keyword evidence="3" id="KW-1185">Reference proteome</keyword>
<evidence type="ECO:0000256" key="1">
    <source>
        <dbReference type="SAM" id="MobiDB-lite"/>
    </source>
</evidence>
<proteinExistence type="predicted"/>
<gene>
    <name evidence="2" type="ORF">AKJ09_04357</name>
</gene>
<reference evidence="2 3" key="1">
    <citation type="submission" date="2015-08" db="EMBL/GenBank/DDBJ databases">
        <authorList>
            <person name="Babu N.S."/>
            <person name="Beckwith C.J."/>
            <person name="Beseler K.G."/>
            <person name="Brison A."/>
            <person name="Carone J.V."/>
            <person name="Caskin T.P."/>
            <person name="Diamond M."/>
            <person name="Durham M.E."/>
            <person name="Foxe J.M."/>
            <person name="Go M."/>
            <person name="Henderson B.A."/>
            <person name="Jones I.B."/>
            <person name="McGettigan J.A."/>
            <person name="Micheletti S.J."/>
            <person name="Nasrallah M.E."/>
            <person name="Ortiz D."/>
            <person name="Piller C.R."/>
            <person name="Privatt S.R."/>
            <person name="Schneider S.L."/>
            <person name="Sharp S."/>
            <person name="Smith T.C."/>
            <person name="Stanton J.D."/>
            <person name="Ullery H.E."/>
            <person name="Wilson R.J."/>
            <person name="Serrano M.G."/>
            <person name="Buck G."/>
            <person name="Lee V."/>
            <person name="Wang Y."/>
            <person name="Carvalho R."/>
            <person name="Voegtly L."/>
            <person name="Shi R."/>
            <person name="Duckworth R."/>
            <person name="Johnson A."/>
            <person name="Loviza R."/>
            <person name="Walstead R."/>
            <person name="Shah Z."/>
            <person name="Kiflezghi M."/>
            <person name="Wade K."/>
            <person name="Ball S.L."/>
            <person name="Bradley K.W."/>
            <person name="Asai D.J."/>
            <person name="Bowman C.A."/>
            <person name="Russell D.A."/>
            <person name="Pope W.H."/>
            <person name="Jacobs-Sera D."/>
            <person name="Hendrix R.W."/>
            <person name="Hatfull G.F."/>
        </authorList>
    </citation>
    <scope>NUCLEOTIDE SEQUENCE [LARGE SCALE GENOMIC DNA]</scope>
    <source>
        <strain evidence="2 3">DSM 27648</strain>
    </source>
</reference>
<feature type="region of interest" description="Disordered" evidence="1">
    <location>
        <begin position="17"/>
        <end position="78"/>
    </location>
</feature>
<dbReference type="Proteomes" id="UP000064967">
    <property type="component" value="Chromosome"/>
</dbReference>
<organism evidence="2 3">
    <name type="scientific">Labilithrix luteola</name>
    <dbReference type="NCBI Taxonomy" id="1391654"/>
    <lineage>
        <taxon>Bacteria</taxon>
        <taxon>Pseudomonadati</taxon>
        <taxon>Myxococcota</taxon>
        <taxon>Polyangia</taxon>
        <taxon>Polyangiales</taxon>
        <taxon>Labilitrichaceae</taxon>
        <taxon>Labilithrix</taxon>
    </lineage>
</organism>
<evidence type="ECO:0000313" key="3">
    <source>
        <dbReference type="Proteomes" id="UP000064967"/>
    </source>
</evidence>